<keyword evidence="1" id="KW-0812">Transmembrane</keyword>
<organism evidence="2 3">
    <name type="scientific">Pseudoteredinibacter isoporae</name>
    <dbReference type="NCBI Taxonomy" id="570281"/>
    <lineage>
        <taxon>Bacteria</taxon>
        <taxon>Pseudomonadati</taxon>
        <taxon>Pseudomonadota</taxon>
        <taxon>Gammaproteobacteria</taxon>
        <taxon>Cellvibrionales</taxon>
        <taxon>Cellvibrionaceae</taxon>
        <taxon>Pseudoteredinibacter</taxon>
    </lineage>
</organism>
<dbReference type="Proteomes" id="UP000528457">
    <property type="component" value="Unassembled WGS sequence"/>
</dbReference>
<keyword evidence="1" id="KW-0472">Membrane</keyword>
<keyword evidence="1" id="KW-1133">Transmembrane helix</keyword>
<name>A0A7X0JQE7_9GAMM</name>
<dbReference type="AlphaFoldDB" id="A0A7X0JQE7"/>
<proteinExistence type="predicted"/>
<keyword evidence="3" id="KW-1185">Reference proteome</keyword>
<protein>
    <submittedName>
        <fullName evidence="2">Uncharacterized protein</fullName>
    </submittedName>
</protein>
<evidence type="ECO:0000256" key="1">
    <source>
        <dbReference type="SAM" id="Phobius"/>
    </source>
</evidence>
<accession>A0A7X0JQE7</accession>
<gene>
    <name evidence="2" type="ORF">HNR48_000667</name>
</gene>
<dbReference type="EMBL" id="JACHHT010000001">
    <property type="protein sequence ID" value="MBB6520389.1"/>
    <property type="molecule type" value="Genomic_DNA"/>
</dbReference>
<reference evidence="2 3" key="1">
    <citation type="submission" date="2020-08" db="EMBL/GenBank/DDBJ databases">
        <title>Genomic Encyclopedia of Type Strains, Phase IV (KMG-IV): sequencing the most valuable type-strain genomes for metagenomic binning, comparative biology and taxonomic classification.</title>
        <authorList>
            <person name="Goeker M."/>
        </authorList>
    </citation>
    <scope>NUCLEOTIDE SEQUENCE [LARGE SCALE GENOMIC DNA]</scope>
    <source>
        <strain evidence="2 3">DSM 22368</strain>
    </source>
</reference>
<evidence type="ECO:0000313" key="2">
    <source>
        <dbReference type="EMBL" id="MBB6520389.1"/>
    </source>
</evidence>
<dbReference type="InParanoid" id="A0A7X0JQE7"/>
<sequence length="51" mass="5939">MGWLKKFAFIILGFGALLVGIWHLYLEDYQKHRILQGADRLMASQHATNEH</sequence>
<feature type="transmembrane region" description="Helical" evidence="1">
    <location>
        <begin position="6"/>
        <end position="26"/>
    </location>
</feature>
<evidence type="ECO:0000313" key="3">
    <source>
        <dbReference type="Proteomes" id="UP000528457"/>
    </source>
</evidence>
<comment type="caution">
    <text evidence="2">The sequence shown here is derived from an EMBL/GenBank/DDBJ whole genome shotgun (WGS) entry which is preliminary data.</text>
</comment>